<evidence type="ECO:0000313" key="2">
    <source>
        <dbReference type="EMBL" id="RHA66665.1"/>
    </source>
</evidence>
<sequence>MNEENVMTTNEMNREERMPFFRIPKVILTDEKYVGLSEDAMLLYGILLDRRSLSERNDWRDKKGDVFVYCTLETIQMTLRCAHQKATKLLMELEKVGLIRRKKQGLGRPAKIYVADISALSA</sequence>
<comment type="caution">
    <text evidence="2">The sequence shown here is derived from an EMBL/GenBank/DDBJ whole genome shotgun (WGS) entry which is preliminary data.</text>
</comment>
<organism evidence="2 3">
    <name type="scientific">Roseburia intestinalis</name>
    <dbReference type="NCBI Taxonomy" id="166486"/>
    <lineage>
        <taxon>Bacteria</taxon>
        <taxon>Bacillati</taxon>
        <taxon>Bacillota</taxon>
        <taxon>Clostridia</taxon>
        <taxon>Lachnospirales</taxon>
        <taxon>Lachnospiraceae</taxon>
        <taxon>Roseburia</taxon>
    </lineage>
</organism>
<accession>A0A413SH43</accession>
<protein>
    <recommendedName>
        <fullName evidence="1">Replication initiator A N-terminal domain-containing protein</fullName>
    </recommendedName>
</protein>
<dbReference type="InterPro" id="IPR010724">
    <property type="entry name" value="RepA_N"/>
</dbReference>
<reference evidence="2 3" key="1">
    <citation type="submission" date="2018-08" db="EMBL/GenBank/DDBJ databases">
        <title>A genome reference for cultivated species of the human gut microbiota.</title>
        <authorList>
            <person name="Zou Y."/>
            <person name="Xue W."/>
            <person name="Luo G."/>
        </authorList>
    </citation>
    <scope>NUCLEOTIDE SEQUENCE [LARGE SCALE GENOMIC DNA]</scope>
    <source>
        <strain evidence="2 3">AM43-11</strain>
    </source>
</reference>
<dbReference type="RefSeq" id="WP_118591437.1">
    <property type="nucleotide sequence ID" value="NZ_JBBNID010000035.1"/>
</dbReference>
<dbReference type="Proteomes" id="UP000284465">
    <property type="component" value="Unassembled WGS sequence"/>
</dbReference>
<dbReference type="Pfam" id="PF06970">
    <property type="entry name" value="RepA_N"/>
    <property type="match status" value="1"/>
</dbReference>
<dbReference type="AlphaFoldDB" id="A0A413SH43"/>
<evidence type="ECO:0000313" key="3">
    <source>
        <dbReference type="Proteomes" id="UP000284465"/>
    </source>
</evidence>
<proteinExistence type="predicted"/>
<feature type="domain" description="Replication initiator A N-terminal" evidence="1">
    <location>
        <begin position="20"/>
        <end position="93"/>
    </location>
</feature>
<evidence type="ECO:0000259" key="1">
    <source>
        <dbReference type="Pfam" id="PF06970"/>
    </source>
</evidence>
<name>A0A413SH43_9FIRM</name>
<dbReference type="EMBL" id="QSFP01000011">
    <property type="protein sequence ID" value="RHA66665.1"/>
    <property type="molecule type" value="Genomic_DNA"/>
</dbReference>
<gene>
    <name evidence="2" type="ORF">DW927_10440</name>
</gene>